<feature type="transmembrane region" description="Helical" evidence="1">
    <location>
        <begin position="202"/>
        <end position="222"/>
    </location>
</feature>
<keyword evidence="1" id="KW-0812">Transmembrane</keyword>
<dbReference type="EMBL" id="JACBKZ010000010">
    <property type="protein sequence ID" value="KAF5940183.1"/>
    <property type="molecule type" value="Genomic_DNA"/>
</dbReference>
<reference evidence="3" key="1">
    <citation type="journal article" date="2020" name="Nat. Commun.">
        <title>Genome assembly of wild tea tree DASZ reveals pedigree and selection history of tea varieties.</title>
        <authorList>
            <person name="Zhang W."/>
            <person name="Zhang Y."/>
            <person name="Qiu H."/>
            <person name="Guo Y."/>
            <person name="Wan H."/>
            <person name="Zhang X."/>
            <person name="Scossa F."/>
            <person name="Alseekh S."/>
            <person name="Zhang Q."/>
            <person name="Wang P."/>
            <person name="Xu L."/>
            <person name="Schmidt M.H."/>
            <person name="Jia X."/>
            <person name="Li D."/>
            <person name="Zhu A."/>
            <person name="Guo F."/>
            <person name="Chen W."/>
            <person name="Ni D."/>
            <person name="Usadel B."/>
            <person name="Fernie A.R."/>
            <person name="Wen W."/>
        </authorList>
    </citation>
    <scope>NUCLEOTIDE SEQUENCE [LARGE SCALE GENOMIC DNA]</scope>
    <source>
        <strain evidence="3">cv. G240</strain>
    </source>
</reference>
<protein>
    <submittedName>
        <fullName evidence="2">Uncharacterized protein</fullName>
    </submittedName>
</protein>
<evidence type="ECO:0000313" key="2">
    <source>
        <dbReference type="EMBL" id="KAF5940183.1"/>
    </source>
</evidence>
<name>A0A7J7GHF2_CAMSI</name>
<feature type="transmembrane region" description="Helical" evidence="1">
    <location>
        <begin position="175"/>
        <end position="196"/>
    </location>
</feature>
<feature type="transmembrane region" description="Helical" evidence="1">
    <location>
        <begin position="119"/>
        <end position="137"/>
    </location>
</feature>
<dbReference type="AlphaFoldDB" id="A0A7J7GHF2"/>
<dbReference type="Proteomes" id="UP000593564">
    <property type="component" value="Unassembled WGS sequence"/>
</dbReference>
<keyword evidence="1" id="KW-1133">Transmembrane helix</keyword>
<feature type="transmembrane region" description="Helical" evidence="1">
    <location>
        <begin position="261"/>
        <end position="284"/>
    </location>
</feature>
<comment type="caution">
    <text evidence="2">The sequence shown here is derived from an EMBL/GenBank/DDBJ whole genome shotgun (WGS) entry which is preliminary data.</text>
</comment>
<evidence type="ECO:0000313" key="3">
    <source>
        <dbReference type="Proteomes" id="UP000593564"/>
    </source>
</evidence>
<feature type="transmembrane region" description="Helical" evidence="1">
    <location>
        <begin position="55"/>
        <end position="76"/>
    </location>
</feature>
<accession>A0A7J7GHF2</accession>
<reference evidence="2 3" key="2">
    <citation type="submission" date="2020-07" db="EMBL/GenBank/DDBJ databases">
        <title>Genome assembly of wild tea tree DASZ reveals pedigree and selection history of tea varieties.</title>
        <authorList>
            <person name="Zhang W."/>
        </authorList>
    </citation>
    <scope>NUCLEOTIDE SEQUENCE [LARGE SCALE GENOMIC DNA]</scope>
    <source>
        <strain evidence="3">cv. G240</strain>
        <tissue evidence="2">Leaf</tissue>
    </source>
</reference>
<keyword evidence="1" id="KW-0472">Membrane</keyword>
<dbReference type="PANTHER" id="PTHR36714:SF7">
    <property type="entry name" value="TRANSMEMBRANE PROTEIN"/>
    <property type="match status" value="1"/>
</dbReference>
<proteinExistence type="predicted"/>
<organism evidence="2 3">
    <name type="scientific">Camellia sinensis</name>
    <name type="common">Tea plant</name>
    <name type="synonym">Thea sinensis</name>
    <dbReference type="NCBI Taxonomy" id="4442"/>
    <lineage>
        <taxon>Eukaryota</taxon>
        <taxon>Viridiplantae</taxon>
        <taxon>Streptophyta</taxon>
        <taxon>Embryophyta</taxon>
        <taxon>Tracheophyta</taxon>
        <taxon>Spermatophyta</taxon>
        <taxon>Magnoliopsida</taxon>
        <taxon>eudicotyledons</taxon>
        <taxon>Gunneridae</taxon>
        <taxon>Pentapetalae</taxon>
        <taxon>asterids</taxon>
        <taxon>Ericales</taxon>
        <taxon>Theaceae</taxon>
        <taxon>Camellia</taxon>
    </lineage>
</organism>
<evidence type="ECO:0000256" key="1">
    <source>
        <dbReference type="SAM" id="Phobius"/>
    </source>
</evidence>
<dbReference type="PANTHER" id="PTHR36714">
    <property type="entry name" value="T23E23.1"/>
    <property type="match status" value="1"/>
</dbReference>
<keyword evidence="3" id="KW-1185">Reference proteome</keyword>
<gene>
    <name evidence="2" type="ORF">HYC85_021350</name>
</gene>
<sequence length="343" mass="39789">MRRLSLSQEPTIPIELRNEEEEKEVFDNHALLKEKMEVSGILKKALKISNQNTNFTIFIFLTSLPLLITMVFNELIFQRTLVEASKMLFRYFYYNWPVPTYIQGWLLRYFGFKLIQLGFLYLFPLHLLELFTMFVTVDLTSKLYSGETPLTLREMGQRPIKEARFKAPFITSIHVLYLSTSTILGLTLLVTLYYFISRNIFYGYFFVVAFAAVFAAALGKYLEVCALCNMRMVISVLERINWAEAIALSDYFRRDSKRHGLFFYACFLCLGIWFTVTMPCFWLLQECGTGGHGELALDGEMWGNVIKQAAIMIYFYDSKEQTLEVGGEEVVDAEAMVRDRNSS</sequence>